<keyword evidence="1" id="KW-0862">Zinc</keyword>
<feature type="compositionally biased region" description="Low complexity" evidence="2">
    <location>
        <begin position="14"/>
        <end position="24"/>
    </location>
</feature>
<evidence type="ECO:0000259" key="3">
    <source>
        <dbReference type="PROSITE" id="PS50157"/>
    </source>
</evidence>
<dbReference type="OrthoDB" id="2804737at2759"/>
<keyword evidence="1" id="KW-0863">Zinc-finger</keyword>
<feature type="compositionally biased region" description="Polar residues" evidence="2">
    <location>
        <begin position="273"/>
        <end position="290"/>
    </location>
</feature>
<feature type="region of interest" description="Disordered" evidence="2">
    <location>
        <begin position="273"/>
        <end position="296"/>
    </location>
</feature>
<evidence type="ECO:0000313" key="5">
    <source>
        <dbReference type="Proteomes" id="UP000813824"/>
    </source>
</evidence>
<comment type="caution">
    <text evidence="4">The sequence shown here is derived from an EMBL/GenBank/DDBJ whole genome shotgun (WGS) entry which is preliminary data.</text>
</comment>
<evidence type="ECO:0000256" key="2">
    <source>
        <dbReference type="SAM" id="MobiDB-lite"/>
    </source>
</evidence>
<evidence type="ECO:0000313" key="4">
    <source>
        <dbReference type="EMBL" id="KAH8096766.1"/>
    </source>
</evidence>
<dbReference type="Proteomes" id="UP000813824">
    <property type="component" value="Unassembled WGS sequence"/>
</dbReference>
<feature type="compositionally biased region" description="Low complexity" evidence="2">
    <location>
        <begin position="137"/>
        <end position="150"/>
    </location>
</feature>
<feature type="compositionally biased region" description="Acidic residues" evidence="2">
    <location>
        <begin position="177"/>
        <end position="192"/>
    </location>
</feature>
<feature type="region of interest" description="Disordered" evidence="2">
    <location>
        <begin position="1"/>
        <end position="24"/>
    </location>
</feature>
<evidence type="ECO:0000256" key="1">
    <source>
        <dbReference type="PROSITE-ProRule" id="PRU00042"/>
    </source>
</evidence>
<dbReference type="Gene3D" id="3.30.160.60">
    <property type="entry name" value="Classic Zinc Finger"/>
    <property type="match status" value="1"/>
</dbReference>
<feature type="region of interest" description="Disordered" evidence="2">
    <location>
        <begin position="38"/>
        <end position="62"/>
    </location>
</feature>
<protein>
    <recommendedName>
        <fullName evidence="3">C2H2-type domain-containing protein</fullName>
    </recommendedName>
</protein>
<reference evidence="4" key="1">
    <citation type="journal article" date="2021" name="New Phytol.">
        <title>Evolutionary innovations through gain and loss of genes in the ectomycorrhizal Boletales.</title>
        <authorList>
            <person name="Wu G."/>
            <person name="Miyauchi S."/>
            <person name="Morin E."/>
            <person name="Kuo A."/>
            <person name="Drula E."/>
            <person name="Varga T."/>
            <person name="Kohler A."/>
            <person name="Feng B."/>
            <person name="Cao Y."/>
            <person name="Lipzen A."/>
            <person name="Daum C."/>
            <person name="Hundley H."/>
            <person name="Pangilinan J."/>
            <person name="Johnson J."/>
            <person name="Barry K."/>
            <person name="LaButti K."/>
            <person name="Ng V."/>
            <person name="Ahrendt S."/>
            <person name="Min B."/>
            <person name="Choi I.G."/>
            <person name="Park H."/>
            <person name="Plett J.M."/>
            <person name="Magnuson J."/>
            <person name="Spatafora J.W."/>
            <person name="Nagy L.G."/>
            <person name="Henrissat B."/>
            <person name="Grigoriev I.V."/>
            <person name="Yang Z.L."/>
            <person name="Xu J."/>
            <person name="Martin F.M."/>
        </authorList>
    </citation>
    <scope>NUCLEOTIDE SEQUENCE</scope>
    <source>
        <strain evidence="4">KKN 215</strain>
    </source>
</reference>
<gene>
    <name evidence="4" type="ORF">BXZ70DRAFT_314238</name>
</gene>
<dbReference type="EMBL" id="JAEVFJ010000022">
    <property type="protein sequence ID" value="KAH8096766.1"/>
    <property type="molecule type" value="Genomic_DNA"/>
</dbReference>
<dbReference type="PROSITE" id="PS50157">
    <property type="entry name" value="ZINC_FINGER_C2H2_2"/>
    <property type="match status" value="2"/>
</dbReference>
<dbReference type="InterPro" id="IPR013087">
    <property type="entry name" value="Znf_C2H2_type"/>
</dbReference>
<sequence>MLTGIPALSRGKSKSSSCGSVVPTSSSKQHYVILSSMHSPTTPTCAPVPTPPSTSISRKPSHRPHHLLFPHQIYQGSSILTIFPTLTDSRRALRAASFFPNPDLYTTSFAYPFPDPFDTYEKESVLSLLQMAERSPISPISTPTSSSCSPQQVFSTPGSPFESDITSPDSLCNTDIQDNDSDTSSSEDDSDDLMERPSSPHATTSLHDRPPSSAFTFPMPVASGGKTKMLPINATVWRQPSVDVASRKRKTSPNDFTPVQDALRAGRVSTNTTPSGAFASMNLSSPANKASSHRLESPIRPIKTLPAPSARVAGGSTPPRRAALMARDAISSVSEEENVSLAVEPSEEYEEEYDAVGHSATLSPKSAASKNGVKRKKRRSGGAPPQKKQKFACDDCGGTFTREADMRRHRATACKKSSAVEAMTCQYCQVTFNRGDALNRHIRTKHRNIVQNMNA</sequence>
<keyword evidence="1" id="KW-0479">Metal-binding</keyword>
<dbReference type="SUPFAM" id="SSF57667">
    <property type="entry name" value="beta-beta-alpha zinc fingers"/>
    <property type="match status" value="1"/>
</dbReference>
<accession>A0A8K0XNX5</accession>
<feature type="domain" description="C2H2-type" evidence="3">
    <location>
        <begin position="391"/>
        <end position="410"/>
    </location>
</feature>
<feature type="compositionally biased region" description="Polar residues" evidence="2">
    <location>
        <begin position="151"/>
        <end position="176"/>
    </location>
</feature>
<name>A0A8K0XNX5_9AGAR</name>
<feature type="region of interest" description="Disordered" evidence="2">
    <location>
        <begin position="137"/>
        <end position="226"/>
    </location>
</feature>
<feature type="compositionally biased region" description="Polar residues" evidence="2">
    <location>
        <begin position="360"/>
        <end position="369"/>
    </location>
</feature>
<dbReference type="PROSITE" id="PS00028">
    <property type="entry name" value="ZINC_FINGER_C2H2_1"/>
    <property type="match status" value="1"/>
</dbReference>
<proteinExistence type="predicted"/>
<keyword evidence="5" id="KW-1185">Reference proteome</keyword>
<dbReference type="InterPro" id="IPR036236">
    <property type="entry name" value="Znf_C2H2_sf"/>
</dbReference>
<dbReference type="AlphaFoldDB" id="A0A8K0XNX5"/>
<dbReference type="SMART" id="SM00355">
    <property type="entry name" value="ZnF_C2H2"/>
    <property type="match status" value="2"/>
</dbReference>
<dbReference type="Pfam" id="PF00096">
    <property type="entry name" value="zf-C2H2"/>
    <property type="match status" value="2"/>
</dbReference>
<organism evidence="4 5">
    <name type="scientific">Cristinia sonorae</name>
    <dbReference type="NCBI Taxonomy" id="1940300"/>
    <lineage>
        <taxon>Eukaryota</taxon>
        <taxon>Fungi</taxon>
        <taxon>Dikarya</taxon>
        <taxon>Basidiomycota</taxon>
        <taxon>Agaricomycotina</taxon>
        <taxon>Agaricomycetes</taxon>
        <taxon>Agaricomycetidae</taxon>
        <taxon>Agaricales</taxon>
        <taxon>Pleurotineae</taxon>
        <taxon>Stephanosporaceae</taxon>
        <taxon>Cristinia</taxon>
    </lineage>
</organism>
<feature type="domain" description="C2H2-type" evidence="3">
    <location>
        <begin position="423"/>
        <end position="446"/>
    </location>
</feature>
<feature type="region of interest" description="Disordered" evidence="2">
    <location>
        <begin position="354"/>
        <end position="390"/>
    </location>
</feature>
<dbReference type="GO" id="GO:0008270">
    <property type="term" value="F:zinc ion binding"/>
    <property type="evidence" value="ECO:0007669"/>
    <property type="project" value="UniProtKB-KW"/>
</dbReference>